<dbReference type="Gene3D" id="3.20.20.80">
    <property type="entry name" value="Glycosidases"/>
    <property type="match status" value="1"/>
</dbReference>
<evidence type="ECO:0000313" key="10">
    <source>
        <dbReference type="EMBL" id="MBS4187382.1"/>
    </source>
</evidence>
<evidence type="ECO:0000256" key="5">
    <source>
        <dbReference type="RuleBase" id="RU000675"/>
    </source>
</evidence>
<dbReference type="PRINTS" id="PR00742">
    <property type="entry name" value="GLHYDRLASE35"/>
</dbReference>
<evidence type="ECO:0000256" key="6">
    <source>
        <dbReference type="RuleBase" id="RU003679"/>
    </source>
</evidence>
<dbReference type="Pfam" id="PF01301">
    <property type="entry name" value="Glyco_hydro_35"/>
    <property type="match status" value="1"/>
</dbReference>
<evidence type="ECO:0000256" key="3">
    <source>
        <dbReference type="ARBA" id="ARBA00023295"/>
    </source>
</evidence>
<dbReference type="EC" id="3.2.1.23" evidence="5"/>
<dbReference type="InterPro" id="IPR031330">
    <property type="entry name" value="Gly_Hdrlase_35_cat"/>
</dbReference>
<dbReference type="InterPro" id="IPR008979">
    <property type="entry name" value="Galactose-bd-like_sf"/>
</dbReference>
<evidence type="ECO:0000259" key="7">
    <source>
        <dbReference type="Pfam" id="PF01301"/>
    </source>
</evidence>
<dbReference type="GO" id="GO:0005975">
    <property type="term" value="P:carbohydrate metabolic process"/>
    <property type="evidence" value="ECO:0007669"/>
    <property type="project" value="InterPro"/>
</dbReference>
<dbReference type="Pfam" id="PF21467">
    <property type="entry name" value="BetaGal_gal-bd"/>
    <property type="match status" value="1"/>
</dbReference>
<feature type="active site" description="Nucleophile" evidence="4">
    <location>
        <position position="233"/>
    </location>
</feature>
<protein>
    <recommendedName>
        <fullName evidence="5">Beta-galactosidase</fullName>
        <ecNumber evidence="5">3.2.1.23</ecNumber>
    </recommendedName>
</protein>
<evidence type="ECO:0000259" key="8">
    <source>
        <dbReference type="Pfam" id="PF21317"/>
    </source>
</evidence>
<feature type="active site" description="Proton donor" evidence="4">
    <location>
        <position position="157"/>
    </location>
</feature>
<dbReference type="Gene3D" id="2.60.120.260">
    <property type="entry name" value="Galactose-binding domain-like"/>
    <property type="match status" value="3"/>
</dbReference>
<sequence>MRFAIGDTDFLLDGEPHRILSGAIHYFRVHPDLWQDRIRKAKLMGLNTIETYVAWNAHAPRPGTFSFEGGLDLGRFLDLVAEEGMHAIVRPGPYICAEWTNGGLPYWLFTDGTVGVRRDEPGFLAAVEDYLEQLAPVLVPRQIDQGGPIVLVQVENEYGAYGSDPVYLTKLEEMHRAIGLTVPFTSVDQPMGTMLEDGSLPSLHKTGSFGSRSTERLARLRQAQPTGPLMCSEFWDGWFDSWGEHHHTTPASASAADLDDLLAAGGSVNIYMFHGGTNFGFTNGANDKGVYRPIATSYDYDAPLDEAGRPTAKFHAFRAVIERYAPVPPLPASMRPGGSGVLAGASGASGASGAFGASGASGLEARVAPATDVAVRLDRVASLGSLLPALTDWSTHDEPPTFDALGAASGFVLHRTEVDLPDGGVLTVGTEVRDRAVVSVDGVVVGVLEREHHDRAIALPPVTGTLELLVEDQGRVDYGPRIGEPKGLIGGVAVDGVPLARWTVSPLALDPIAPAALAVLAAREPIEGDVLAGPVVAAGSFDLATPGDRYLSLDGFRKGVAWVNGFCLGRYWSRGPQKTLAVPGPVLRAGRNEVVVFELHAAASRTVCLLAEPDLGHTEG</sequence>
<dbReference type="InterPro" id="IPR048912">
    <property type="entry name" value="BetaGal1-like_ABD1"/>
</dbReference>
<dbReference type="InterPro" id="IPR019801">
    <property type="entry name" value="Glyco_hydro_35_CS"/>
</dbReference>
<accession>A0A942T8Y9</accession>
<evidence type="ECO:0000256" key="4">
    <source>
        <dbReference type="PIRSR" id="PIRSR006336-1"/>
    </source>
</evidence>
<keyword evidence="3 5" id="KW-0326">Glycosidase</keyword>
<dbReference type="Pfam" id="PF21317">
    <property type="entry name" value="BetaGal_ABD_1"/>
    <property type="match status" value="1"/>
</dbReference>
<dbReference type="InterPro" id="IPR048913">
    <property type="entry name" value="BetaGal_gal-bd"/>
</dbReference>
<dbReference type="SUPFAM" id="SSF49785">
    <property type="entry name" value="Galactose-binding domain-like"/>
    <property type="match status" value="1"/>
</dbReference>
<reference evidence="10" key="1">
    <citation type="submission" date="2021-05" db="EMBL/GenBank/DDBJ databases">
        <title>Novel Bacillus species.</title>
        <authorList>
            <person name="Liu G."/>
        </authorList>
    </citation>
    <scope>NUCLEOTIDE SEQUENCE</scope>
    <source>
        <strain evidence="10">FJAT-50051</strain>
    </source>
</reference>
<feature type="domain" description="Beta-galactosidase galactose-binding" evidence="9">
    <location>
        <begin position="538"/>
        <end position="592"/>
    </location>
</feature>
<dbReference type="InterPro" id="IPR017853">
    <property type="entry name" value="GH"/>
</dbReference>
<gene>
    <name evidence="10" type="ORF">KHB02_39090</name>
</gene>
<dbReference type="AlphaFoldDB" id="A0A942T8Y9"/>
<dbReference type="PROSITE" id="PS01182">
    <property type="entry name" value="GLYCOSYL_HYDROL_F35"/>
    <property type="match status" value="1"/>
</dbReference>
<dbReference type="PIRSF" id="PIRSF006336">
    <property type="entry name" value="B-gal"/>
    <property type="match status" value="1"/>
</dbReference>
<evidence type="ECO:0000256" key="2">
    <source>
        <dbReference type="ARBA" id="ARBA00022801"/>
    </source>
</evidence>
<proteinExistence type="inferred from homology"/>
<dbReference type="EMBL" id="JAGYPE010000008">
    <property type="protein sequence ID" value="MBS4187382.1"/>
    <property type="molecule type" value="Genomic_DNA"/>
</dbReference>
<dbReference type="InterPro" id="IPR026283">
    <property type="entry name" value="B-gal_1-like"/>
</dbReference>
<dbReference type="InterPro" id="IPR001944">
    <property type="entry name" value="Glycoside_Hdrlase_35"/>
</dbReference>
<dbReference type="SUPFAM" id="SSF51445">
    <property type="entry name" value="(Trans)glycosidases"/>
    <property type="match status" value="1"/>
</dbReference>
<name>A0A942T8Y9_9BACI</name>
<dbReference type="PANTHER" id="PTHR23421">
    <property type="entry name" value="BETA-GALACTOSIDASE RELATED"/>
    <property type="match status" value="1"/>
</dbReference>
<evidence type="ECO:0000256" key="1">
    <source>
        <dbReference type="ARBA" id="ARBA00009809"/>
    </source>
</evidence>
<keyword evidence="2 5" id="KW-0378">Hydrolase</keyword>
<evidence type="ECO:0000259" key="9">
    <source>
        <dbReference type="Pfam" id="PF21467"/>
    </source>
</evidence>
<comment type="similarity">
    <text evidence="1 6">Belongs to the glycosyl hydrolase 35 family.</text>
</comment>
<comment type="caution">
    <text evidence="10">The sequence shown here is derived from an EMBL/GenBank/DDBJ whole genome shotgun (WGS) entry which is preliminary data.</text>
</comment>
<comment type="catalytic activity">
    <reaction evidence="5">
        <text>Hydrolysis of terminal non-reducing beta-D-galactose residues in beta-D-galactosides.</text>
        <dbReference type="EC" id="3.2.1.23"/>
    </reaction>
</comment>
<feature type="domain" description="Glycoside hydrolase 35 catalytic" evidence="7">
    <location>
        <begin position="10"/>
        <end position="323"/>
    </location>
</feature>
<feature type="domain" description="Beta-galactosidase 1-like first all-beta" evidence="8">
    <location>
        <begin position="399"/>
        <end position="507"/>
    </location>
</feature>
<dbReference type="GO" id="GO:0004565">
    <property type="term" value="F:beta-galactosidase activity"/>
    <property type="evidence" value="ECO:0007669"/>
    <property type="project" value="UniProtKB-EC"/>
</dbReference>
<organism evidence="10">
    <name type="scientific">Neobacillus citreus</name>
    <dbReference type="NCBI Taxonomy" id="2833578"/>
    <lineage>
        <taxon>Bacteria</taxon>
        <taxon>Bacillati</taxon>
        <taxon>Bacillota</taxon>
        <taxon>Bacilli</taxon>
        <taxon>Bacillales</taxon>
        <taxon>Bacillaceae</taxon>
        <taxon>Neobacillus</taxon>
    </lineage>
</organism>